<dbReference type="AlphaFoldDB" id="A0A7M7KAL5"/>
<reference evidence="2" key="1">
    <citation type="submission" date="2021-01" db="UniProtKB">
        <authorList>
            <consortium name="EnsemblMetazoa"/>
        </authorList>
    </citation>
    <scope>IDENTIFICATION</scope>
</reference>
<evidence type="ECO:0000313" key="2">
    <source>
        <dbReference type="EnsemblMetazoa" id="XP_022663420"/>
    </source>
</evidence>
<feature type="chain" id="PRO_5029884432" evidence="1">
    <location>
        <begin position="21"/>
        <end position="211"/>
    </location>
</feature>
<dbReference type="Proteomes" id="UP000594260">
    <property type="component" value="Unplaced"/>
</dbReference>
<dbReference type="RefSeq" id="XP_022663420.1">
    <property type="nucleotide sequence ID" value="XM_022807685.1"/>
</dbReference>
<organism evidence="2 3">
    <name type="scientific">Varroa destructor</name>
    <name type="common">Honeybee mite</name>
    <dbReference type="NCBI Taxonomy" id="109461"/>
    <lineage>
        <taxon>Eukaryota</taxon>
        <taxon>Metazoa</taxon>
        <taxon>Ecdysozoa</taxon>
        <taxon>Arthropoda</taxon>
        <taxon>Chelicerata</taxon>
        <taxon>Arachnida</taxon>
        <taxon>Acari</taxon>
        <taxon>Parasitiformes</taxon>
        <taxon>Mesostigmata</taxon>
        <taxon>Gamasina</taxon>
        <taxon>Dermanyssoidea</taxon>
        <taxon>Varroidae</taxon>
        <taxon>Varroa</taxon>
    </lineage>
</organism>
<dbReference type="InParanoid" id="A0A7M7KAL5"/>
<dbReference type="KEGG" id="vde:111251268"/>
<dbReference type="OrthoDB" id="6506041at2759"/>
<proteinExistence type="predicted"/>
<dbReference type="GeneID" id="111251268"/>
<name>A0A7M7KAL5_VARDE</name>
<sequence>MRTTWCVIIFLAALFQGTASYSDQDLQFSASSMNQPPYNQYQVLVLLLQDGHQQQQVAAAPGQSAGPEYSVPLTYPYPAAPKTRSPANNWHTLVFGNHQSTAPSAAYLHENILSGNSVNALFAPTGPALNEHEYPPVHPPRPSFPAHLSTIQNQHPHGDDYWKGLQGDRADCPTISSCPARYGCYIQQKPGTRCSYCKCKPRPSHSAGEHK</sequence>
<evidence type="ECO:0000256" key="1">
    <source>
        <dbReference type="SAM" id="SignalP"/>
    </source>
</evidence>
<keyword evidence="3" id="KW-1185">Reference proteome</keyword>
<dbReference type="EnsemblMetazoa" id="XM_022807685">
    <property type="protein sequence ID" value="XP_022663420"/>
    <property type="gene ID" value="LOC111251268"/>
</dbReference>
<feature type="signal peptide" evidence="1">
    <location>
        <begin position="1"/>
        <end position="20"/>
    </location>
</feature>
<keyword evidence="1" id="KW-0732">Signal</keyword>
<accession>A0A7M7KAL5</accession>
<evidence type="ECO:0000313" key="3">
    <source>
        <dbReference type="Proteomes" id="UP000594260"/>
    </source>
</evidence>
<protein>
    <submittedName>
        <fullName evidence="2">Uncharacterized protein</fullName>
    </submittedName>
</protein>